<accession>A0A1G9HXI8</accession>
<gene>
    <name evidence="1" type="ORF">SAMN04488090_0246</name>
</gene>
<evidence type="ECO:0000313" key="2">
    <source>
        <dbReference type="Proteomes" id="UP000198901"/>
    </source>
</evidence>
<name>A0A1G9HXI8_9BACT</name>
<dbReference type="Proteomes" id="UP000198901">
    <property type="component" value="Unassembled WGS sequence"/>
</dbReference>
<dbReference type="RefSeq" id="WP_093196696.1">
    <property type="nucleotide sequence ID" value="NZ_FNGS01000001.1"/>
</dbReference>
<dbReference type="OrthoDB" id="796452at2"/>
<dbReference type="EMBL" id="FNGS01000001">
    <property type="protein sequence ID" value="SDL17516.1"/>
    <property type="molecule type" value="Genomic_DNA"/>
</dbReference>
<reference evidence="1 2" key="1">
    <citation type="submission" date="2016-10" db="EMBL/GenBank/DDBJ databases">
        <authorList>
            <person name="de Groot N.N."/>
        </authorList>
    </citation>
    <scope>NUCLEOTIDE SEQUENCE [LARGE SCALE GENOMIC DNA]</scope>
    <source>
        <strain evidence="1 2">DSM 21668</strain>
    </source>
</reference>
<protein>
    <submittedName>
        <fullName evidence="1">Uncharacterized protein</fullName>
    </submittedName>
</protein>
<dbReference type="AlphaFoldDB" id="A0A1G9HXI8"/>
<dbReference type="STRING" id="563176.SAMN04488090_0246"/>
<sequence>MKVLSKVVEPCLPFRWFDSDGYRNSDAFRKEIYLKEEIDLQEHLVILFYNLFGKNKSDLIISNKYWGAFCLDTWDLNSEDLNVELKEKSETSRSYLKMLVDSGIGYEYKGLCVCNDWGRFLSVILSCVLNHEAPYSPLFYNLNEQFLFYFHHTGSIGLYYRKENDVIKDIFHCAKGNDYLMID</sequence>
<keyword evidence="2" id="KW-1185">Reference proteome</keyword>
<organism evidence="1 2">
    <name type="scientific">Siphonobacter aquaeclarae</name>
    <dbReference type="NCBI Taxonomy" id="563176"/>
    <lineage>
        <taxon>Bacteria</taxon>
        <taxon>Pseudomonadati</taxon>
        <taxon>Bacteroidota</taxon>
        <taxon>Cytophagia</taxon>
        <taxon>Cytophagales</taxon>
        <taxon>Cytophagaceae</taxon>
        <taxon>Siphonobacter</taxon>
    </lineage>
</organism>
<proteinExistence type="predicted"/>
<evidence type="ECO:0000313" key="1">
    <source>
        <dbReference type="EMBL" id="SDL17516.1"/>
    </source>
</evidence>